<evidence type="ECO:0000313" key="15">
    <source>
        <dbReference type="EMBL" id="RNA35747.1"/>
    </source>
</evidence>
<evidence type="ECO:0000256" key="4">
    <source>
        <dbReference type="ARBA" id="ARBA00022598"/>
    </source>
</evidence>
<dbReference type="GO" id="GO:0005759">
    <property type="term" value="C:mitochondrial matrix"/>
    <property type="evidence" value="ECO:0007669"/>
    <property type="project" value="UniProtKB-SubCell"/>
</dbReference>
<dbReference type="GO" id="GO:0004830">
    <property type="term" value="F:tryptophan-tRNA ligase activity"/>
    <property type="evidence" value="ECO:0007669"/>
    <property type="project" value="UniProtKB-EC"/>
</dbReference>
<dbReference type="PANTHER" id="PTHR43766:SF1">
    <property type="entry name" value="TRYPTOPHAN--TRNA LIGASE, MITOCHONDRIAL"/>
    <property type="match status" value="1"/>
</dbReference>
<dbReference type="PRINTS" id="PR01039">
    <property type="entry name" value="TRNASYNTHTRP"/>
</dbReference>
<evidence type="ECO:0000256" key="6">
    <source>
        <dbReference type="ARBA" id="ARBA00022840"/>
    </source>
</evidence>
<dbReference type="InterPro" id="IPR002305">
    <property type="entry name" value="aa-tRNA-synth_Ic"/>
</dbReference>
<evidence type="ECO:0000256" key="13">
    <source>
        <dbReference type="ARBA" id="ARBA00080951"/>
    </source>
</evidence>
<dbReference type="EC" id="6.1.1.2" evidence="3"/>
<dbReference type="InterPro" id="IPR014729">
    <property type="entry name" value="Rossmann-like_a/b/a_fold"/>
</dbReference>
<comment type="subcellular location">
    <subcellularLocation>
        <location evidence="1">Mitochondrion matrix</location>
    </subcellularLocation>
</comment>
<comment type="catalytic activity">
    <reaction evidence="10">
        <text>tRNA(Trp) + L-tryptophan + ATP = L-tryptophyl-tRNA(Trp) + AMP + diphosphate + H(+)</text>
        <dbReference type="Rhea" id="RHEA:24080"/>
        <dbReference type="Rhea" id="RHEA-COMP:9671"/>
        <dbReference type="Rhea" id="RHEA-COMP:9705"/>
        <dbReference type="ChEBI" id="CHEBI:15378"/>
        <dbReference type="ChEBI" id="CHEBI:30616"/>
        <dbReference type="ChEBI" id="CHEBI:33019"/>
        <dbReference type="ChEBI" id="CHEBI:57912"/>
        <dbReference type="ChEBI" id="CHEBI:78442"/>
        <dbReference type="ChEBI" id="CHEBI:78535"/>
        <dbReference type="ChEBI" id="CHEBI:456215"/>
        <dbReference type="EC" id="6.1.1.2"/>
    </reaction>
</comment>
<keyword evidence="7 14" id="KW-0648">Protein biosynthesis</keyword>
<organism evidence="15 16">
    <name type="scientific">Brachionus plicatilis</name>
    <name type="common">Marine rotifer</name>
    <name type="synonym">Brachionus muelleri</name>
    <dbReference type="NCBI Taxonomy" id="10195"/>
    <lineage>
        <taxon>Eukaryota</taxon>
        <taxon>Metazoa</taxon>
        <taxon>Spiralia</taxon>
        <taxon>Gnathifera</taxon>
        <taxon>Rotifera</taxon>
        <taxon>Eurotatoria</taxon>
        <taxon>Monogononta</taxon>
        <taxon>Pseudotrocha</taxon>
        <taxon>Ploima</taxon>
        <taxon>Brachionidae</taxon>
        <taxon>Brachionus</taxon>
    </lineage>
</organism>
<evidence type="ECO:0000256" key="5">
    <source>
        <dbReference type="ARBA" id="ARBA00022741"/>
    </source>
</evidence>
<dbReference type="AlphaFoldDB" id="A0A3M7SJF6"/>
<evidence type="ECO:0000256" key="8">
    <source>
        <dbReference type="ARBA" id="ARBA00023146"/>
    </source>
</evidence>
<dbReference type="NCBIfam" id="TIGR00233">
    <property type="entry name" value="trpS"/>
    <property type="match status" value="1"/>
</dbReference>
<dbReference type="GO" id="GO:0070183">
    <property type="term" value="P:mitochondrial tryptophanyl-tRNA aminoacylation"/>
    <property type="evidence" value="ECO:0007669"/>
    <property type="project" value="TreeGrafter"/>
</dbReference>
<evidence type="ECO:0000256" key="9">
    <source>
        <dbReference type="ARBA" id="ARBA00030268"/>
    </source>
</evidence>
<dbReference type="InterPro" id="IPR050203">
    <property type="entry name" value="Trp-tRNA_synthetase"/>
</dbReference>
<dbReference type="FunFam" id="1.10.240.10:FF:000002">
    <property type="entry name" value="Tryptophan--tRNA ligase"/>
    <property type="match status" value="1"/>
</dbReference>
<dbReference type="Proteomes" id="UP000276133">
    <property type="component" value="Unassembled WGS sequence"/>
</dbReference>
<dbReference type="Gene3D" id="1.10.240.10">
    <property type="entry name" value="Tyrosyl-Transfer RNA Synthetase"/>
    <property type="match status" value="1"/>
</dbReference>
<gene>
    <name evidence="15" type="ORF">BpHYR1_036407</name>
</gene>
<accession>A0A3M7SJF6</accession>
<dbReference type="OrthoDB" id="15808at2759"/>
<sequence length="359" mass="40680">MIKTLPVITRAYSTRHNYKSDLDKHTKQVYSGIQPTSIPHLGNYFGAIKQWVDIQNKQRPHQSNPLIISIVDLHAITMPKDPRLLNDYIYKCAATLLSCGIDPERTILYKQSQVAYHGQLSWILGCRVTLPQLSRMHQYKTKSDGLSEVPLGLFTYPVLQAADILLFRGTHVPIGEDQLQHLELCRSIAEKFNNAYGIDFFPRPVPIESEFTRLKSLRDPAKKMSKSDPDAGSRIELVDPADIIEKKIRKSVTDSMRLISYDPKGRPGLSTLIDLEAACTDLLPEEIAERCLLQATDKAEYKKHVSKVLVEHLRPIQAKYSRLIDDKKYLNSILDDGARRANSIAENNFRQICKIVGCG</sequence>
<dbReference type="Gene3D" id="3.40.50.620">
    <property type="entry name" value="HUPs"/>
    <property type="match status" value="1"/>
</dbReference>
<dbReference type="Pfam" id="PF00579">
    <property type="entry name" value="tRNA-synt_1b"/>
    <property type="match status" value="1"/>
</dbReference>
<evidence type="ECO:0000256" key="14">
    <source>
        <dbReference type="RuleBase" id="RU363036"/>
    </source>
</evidence>
<dbReference type="STRING" id="10195.A0A3M7SJF6"/>
<dbReference type="EMBL" id="REGN01001288">
    <property type="protein sequence ID" value="RNA35747.1"/>
    <property type="molecule type" value="Genomic_DNA"/>
</dbReference>
<keyword evidence="5 14" id="KW-0547">Nucleotide-binding</keyword>
<comment type="function">
    <text evidence="11">Catalyzes the attachment of tryptophan to tRNA(Trp) in a two-step reaction: tryptophan is first activated by ATP to form Trp-AMP and then transferred to the acceptor end of tRNA(Trp).</text>
</comment>
<keyword evidence="16" id="KW-1185">Reference proteome</keyword>
<keyword evidence="6 14" id="KW-0067">ATP-binding</keyword>
<evidence type="ECO:0000256" key="11">
    <source>
        <dbReference type="ARBA" id="ARBA00059972"/>
    </source>
</evidence>
<dbReference type="FunFam" id="3.40.50.620:FF:000082">
    <property type="entry name" value="MSW1p Mitochondrial tryptophanyl-tRNA synthetase"/>
    <property type="match status" value="1"/>
</dbReference>
<name>A0A3M7SJF6_BRAPC</name>
<proteinExistence type="inferred from homology"/>
<keyword evidence="8 14" id="KW-0030">Aminoacyl-tRNA synthetase</keyword>
<keyword evidence="4 14" id="KW-0436">Ligase</keyword>
<dbReference type="CDD" id="cd00806">
    <property type="entry name" value="TrpRS_core"/>
    <property type="match status" value="1"/>
</dbReference>
<dbReference type="GO" id="GO:0005524">
    <property type="term" value="F:ATP binding"/>
    <property type="evidence" value="ECO:0007669"/>
    <property type="project" value="UniProtKB-KW"/>
</dbReference>
<comment type="similarity">
    <text evidence="2 14">Belongs to the class-I aminoacyl-tRNA synthetase family.</text>
</comment>
<evidence type="ECO:0000256" key="10">
    <source>
        <dbReference type="ARBA" id="ARBA00049929"/>
    </source>
</evidence>
<evidence type="ECO:0000256" key="3">
    <source>
        <dbReference type="ARBA" id="ARBA00013161"/>
    </source>
</evidence>
<dbReference type="PANTHER" id="PTHR43766">
    <property type="entry name" value="TRYPTOPHAN--TRNA LIGASE, MITOCHONDRIAL"/>
    <property type="match status" value="1"/>
</dbReference>
<evidence type="ECO:0000256" key="12">
    <source>
        <dbReference type="ARBA" id="ARBA00069760"/>
    </source>
</evidence>
<evidence type="ECO:0000313" key="16">
    <source>
        <dbReference type="Proteomes" id="UP000276133"/>
    </source>
</evidence>
<protein>
    <recommendedName>
        <fullName evidence="12">Tryptophan--tRNA ligase, mitochondrial</fullName>
        <ecNumber evidence="3">6.1.1.2</ecNumber>
    </recommendedName>
    <alternativeName>
        <fullName evidence="13">(Mt)TrpRS</fullName>
    </alternativeName>
    <alternativeName>
        <fullName evidence="9">Tryptophanyl-tRNA synthetase</fullName>
    </alternativeName>
</protein>
<reference evidence="15 16" key="1">
    <citation type="journal article" date="2018" name="Sci. Rep.">
        <title>Genomic signatures of local adaptation to the degree of environmental predictability in rotifers.</title>
        <authorList>
            <person name="Franch-Gras L."/>
            <person name="Hahn C."/>
            <person name="Garcia-Roger E.M."/>
            <person name="Carmona M.J."/>
            <person name="Serra M."/>
            <person name="Gomez A."/>
        </authorList>
    </citation>
    <scope>NUCLEOTIDE SEQUENCE [LARGE SCALE GENOMIC DNA]</scope>
    <source>
        <strain evidence="15">HYR1</strain>
    </source>
</reference>
<evidence type="ECO:0000256" key="2">
    <source>
        <dbReference type="ARBA" id="ARBA00005594"/>
    </source>
</evidence>
<evidence type="ECO:0000256" key="1">
    <source>
        <dbReference type="ARBA" id="ARBA00004305"/>
    </source>
</evidence>
<dbReference type="InterPro" id="IPR002306">
    <property type="entry name" value="Trp-tRNA-ligase"/>
</dbReference>
<comment type="caution">
    <text evidence="15">The sequence shown here is derived from an EMBL/GenBank/DDBJ whole genome shotgun (WGS) entry which is preliminary data.</text>
</comment>
<evidence type="ECO:0000256" key="7">
    <source>
        <dbReference type="ARBA" id="ARBA00022917"/>
    </source>
</evidence>
<dbReference type="SUPFAM" id="SSF52374">
    <property type="entry name" value="Nucleotidylyl transferase"/>
    <property type="match status" value="1"/>
</dbReference>